<keyword evidence="6 11" id="KW-0560">Oxidoreductase</keyword>
<comment type="pathway">
    <text evidence="1">Amino-acid biosynthesis; L-tyrosine biosynthesis; (4-hydroxyphenyl)pyruvate from prephenate (NAD(+) route): step 1/1.</text>
</comment>
<keyword evidence="5" id="KW-0028">Amino-acid biosynthesis</keyword>
<reference evidence="11 12" key="1">
    <citation type="submission" date="2020-08" db="EMBL/GenBank/DDBJ databases">
        <title>Genomic Encyclopedia of Type Strains, Phase IV (KMG-IV): sequencing the most valuable type-strain genomes for metagenomic binning, comparative biology and taxonomic classification.</title>
        <authorList>
            <person name="Goeker M."/>
        </authorList>
    </citation>
    <scope>NUCLEOTIDE SEQUENCE [LARGE SCALE GENOMIC DNA]</scope>
    <source>
        <strain evidence="11 12">DSM 27165</strain>
    </source>
</reference>
<keyword evidence="12" id="KW-1185">Reference proteome</keyword>
<evidence type="ECO:0000256" key="2">
    <source>
        <dbReference type="ARBA" id="ARBA00007964"/>
    </source>
</evidence>
<gene>
    <name evidence="11" type="ORF">HNQ59_001772</name>
</gene>
<comment type="caution">
    <text evidence="11">The sequence shown here is derived from an EMBL/GenBank/DDBJ whole genome shotgun (WGS) entry which is preliminary data.</text>
</comment>
<dbReference type="Gene3D" id="1.10.3660.10">
    <property type="entry name" value="6-phosphogluconate dehydrogenase C-terminal like domain"/>
    <property type="match status" value="1"/>
</dbReference>
<dbReference type="FunFam" id="1.10.3660.10:FF:000003">
    <property type="entry name" value="Prephenate dehydrogenase"/>
    <property type="match status" value="1"/>
</dbReference>
<dbReference type="PANTHER" id="PTHR21363">
    <property type="entry name" value="PREPHENATE DEHYDROGENASE"/>
    <property type="match status" value="1"/>
</dbReference>
<name>A0A840MQM7_9PROT</name>
<evidence type="ECO:0000256" key="5">
    <source>
        <dbReference type="ARBA" id="ARBA00022605"/>
    </source>
</evidence>
<dbReference type="GO" id="GO:0008977">
    <property type="term" value="F:prephenate dehydrogenase (NAD+) activity"/>
    <property type="evidence" value="ECO:0007669"/>
    <property type="project" value="UniProtKB-EC"/>
</dbReference>
<evidence type="ECO:0000256" key="6">
    <source>
        <dbReference type="ARBA" id="ARBA00023002"/>
    </source>
</evidence>
<dbReference type="GO" id="GO:0070403">
    <property type="term" value="F:NAD+ binding"/>
    <property type="evidence" value="ECO:0007669"/>
    <property type="project" value="InterPro"/>
</dbReference>
<dbReference type="GO" id="GO:0006571">
    <property type="term" value="P:tyrosine biosynthetic process"/>
    <property type="evidence" value="ECO:0007669"/>
    <property type="project" value="UniProtKB-KW"/>
</dbReference>
<comment type="catalytic activity">
    <reaction evidence="9">
        <text>prephenate + NAD(+) = 3-(4-hydroxyphenyl)pyruvate + CO2 + NADH</text>
        <dbReference type="Rhea" id="RHEA:13869"/>
        <dbReference type="ChEBI" id="CHEBI:16526"/>
        <dbReference type="ChEBI" id="CHEBI:29934"/>
        <dbReference type="ChEBI" id="CHEBI:36242"/>
        <dbReference type="ChEBI" id="CHEBI:57540"/>
        <dbReference type="ChEBI" id="CHEBI:57945"/>
        <dbReference type="EC" id="1.3.1.12"/>
    </reaction>
</comment>
<dbReference type="InterPro" id="IPR008927">
    <property type="entry name" value="6-PGluconate_DH-like_C_sf"/>
</dbReference>
<evidence type="ECO:0000313" key="11">
    <source>
        <dbReference type="EMBL" id="MBB5018483.1"/>
    </source>
</evidence>
<dbReference type="PANTHER" id="PTHR21363:SF0">
    <property type="entry name" value="PREPHENATE DEHYDROGENASE [NADP(+)]"/>
    <property type="match status" value="1"/>
</dbReference>
<dbReference type="Pfam" id="PF20463">
    <property type="entry name" value="PDH_C"/>
    <property type="match status" value="1"/>
</dbReference>
<dbReference type="FunFam" id="3.40.50.720:FF:000208">
    <property type="entry name" value="Prephenate dehydrogenase"/>
    <property type="match status" value="1"/>
</dbReference>
<sequence length="292" mass="31485">MSEPFISKLVVIGVGLIGGSFALGLRKAGRVGQVVGVGRGQANLDRALHLNLIDEASQDVRSAVQQADMVLLAMPVGQMAEVMQAIRPVLPSHALISDVGSTKQDVVAMARAHLGEHLPRFVPAHPIAGAEQSGAQAARFGLFENKNVVLTPLPETNEHATQVVSTLWQVCGARLSTMSAAAHDQVFAAVSHLPHLLAFALVDDIVHKANADQCFKYAASGFRDFTRIASSHPEMWRDISLANREALLKELACYQDQLTRVQTMLAANDADGLERMFDVARTARNAWLDGLK</sequence>
<dbReference type="SUPFAM" id="SSF51735">
    <property type="entry name" value="NAD(P)-binding Rossmann-fold domains"/>
    <property type="match status" value="1"/>
</dbReference>
<dbReference type="Pfam" id="PF02153">
    <property type="entry name" value="PDH_N"/>
    <property type="match status" value="1"/>
</dbReference>
<dbReference type="InterPro" id="IPR050812">
    <property type="entry name" value="Preph/Arog_dehydrog"/>
</dbReference>
<accession>A0A840MQM7</accession>
<dbReference type="GO" id="GO:0004665">
    <property type="term" value="F:prephenate dehydrogenase (NADP+) activity"/>
    <property type="evidence" value="ECO:0007669"/>
    <property type="project" value="InterPro"/>
</dbReference>
<dbReference type="Gene3D" id="3.40.50.720">
    <property type="entry name" value="NAD(P)-binding Rossmann-like Domain"/>
    <property type="match status" value="1"/>
</dbReference>
<evidence type="ECO:0000256" key="3">
    <source>
        <dbReference type="ARBA" id="ARBA00012068"/>
    </source>
</evidence>
<evidence type="ECO:0000256" key="1">
    <source>
        <dbReference type="ARBA" id="ARBA00005067"/>
    </source>
</evidence>
<dbReference type="InterPro" id="IPR036291">
    <property type="entry name" value="NAD(P)-bd_dom_sf"/>
</dbReference>
<dbReference type="EC" id="1.3.1.12" evidence="3"/>
<keyword evidence="8" id="KW-0057">Aromatic amino acid biosynthesis</keyword>
<dbReference type="AlphaFoldDB" id="A0A840MQM7"/>
<evidence type="ECO:0000256" key="7">
    <source>
        <dbReference type="ARBA" id="ARBA00023027"/>
    </source>
</evidence>
<dbReference type="EMBL" id="JACHHY010000009">
    <property type="protein sequence ID" value="MBB5018483.1"/>
    <property type="molecule type" value="Genomic_DNA"/>
</dbReference>
<comment type="similarity">
    <text evidence="2">Belongs to the prephenate/arogenate dehydrogenase family.</text>
</comment>
<feature type="domain" description="Prephenate/arogenate dehydrogenase" evidence="10">
    <location>
        <begin position="7"/>
        <end position="292"/>
    </location>
</feature>
<dbReference type="SUPFAM" id="SSF48179">
    <property type="entry name" value="6-phosphogluconate dehydrogenase C-terminal domain-like"/>
    <property type="match status" value="1"/>
</dbReference>
<evidence type="ECO:0000256" key="4">
    <source>
        <dbReference type="ARBA" id="ARBA00022498"/>
    </source>
</evidence>
<protein>
    <recommendedName>
        <fullName evidence="3">prephenate dehydrogenase</fullName>
        <ecNumber evidence="3">1.3.1.12</ecNumber>
    </recommendedName>
</protein>
<dbReference type="InterPro" id="IPR003099">
    <property type="entry name" value="Prephen_DH"/>
</dbReference>
<dbReference type="InterPro" id="IPR046826">
    <property type="entry name" value="PDH_N"/>
</dbReference>
<proteinExistence type="inferred from homology"/>
<dbReference type="Proteomes" id="UP000575898">
    <property type="component" value="Unassembled WGS sequence"/>
</dbReference>
<keyword evidence="7" id="KW-0520">NAD</keyword>
<organism evidence="11 12">
    <name type="scientific">Chitinivorax tropicus</name>
    <dbReference type="NCBI Taxonomy" id="714531"/>
    <lineage>
        <taxon>Bacteria</taxon>
        <taxon>Pseudomonadati</taxon>
        <taxon>Pseudomonadota</taxon>
        <taxon>Betaproteobacteria</taxon>
        <taxon>Chitinivorax</taxon>
    </lineage>
</organism>
<evidence type="ECO:0000313" key="12">
    <source>
        <dbReference type="Proteomes" id="UP000575898"/>
    </source>
</evidence>
<evidence type="ECO:0000259" key="10">
    <source>
        <dbReference type="PROSITE" id="PS51176"/>
    </source>
</evidence>
<keyword evidence="4" id="KW-0827">Tyrosine biosynthesis</keyword>
<dbReference type="RefSeq" id="WP_343074221.1">
    <property type="nucleotide sequence ID" value="NZ_JACHHY010000009.1"/>
</dbReference>
<dbReference type="InterPro" id="IPR046825">
    <property type="entry name" value="PDH_C"/>
</dbReference>
<evidence type="ECO:0000256" key="8">
    <source>
        <dbReference type="ARBA" id="ARBA00023141"/>
    </source>
</evidence>
<dbReference type="PROSITE" id="PS51176">
    <property type="entry name" value="PDH_ADH"/>
    <property type="match status" value="1"/>
</dbReference>
<evidence type="ECO:0000256" key="9">
    <source>
        <dbReference type="ARBA" id="ARBA00049260"/>
    </source>
</evidence>